<keyword evidence="5 10" id="KW-0460">Magnesium</keyword>
<evidence type="ECO:0000256" key="7">
    <source>
        <dbReference type="ARBA" id="ARBA00023125"/>
    </source>
</evidence>
<dbReference type="Gene3D" id="1.20.120.920">
    <property type="entry name" value="CRISPR-associated endonuclease Cas1, C-terminal domain"/>
    <property type="match status" value="1"/>
</dbReference>
<dbReference type="NCBIfam" id="TIGR00287">
    <property type="entry name" value="cas1"/>
    <property type="match status" value="1"/>
</dbReference>
<evidence type="ECO:0000256" key="6">
    <source>
        <dbReference type="ARBA" id="ARBA00023118"/>
    </source>
</evidence>
<comment type="similarity">
    <text evidence="10">Belongs to the CRISPR-associated endonuclease Cas1 family.</text>
</comment>
<dbReference type="PANTHER" id="PTHR34353:SF2">
    <property type="entry name" value="CRISPR-ASSOCIATED ENDONUCLEASE CAS1 1"/>
    <property type="match status" value="1"/>
</dbReference>
<dbReference type="GO" id="GO:0043571">
    <property type="term" value="P:maintenance of CRISPR repeat elements"/>
    <property type="evidence" value="ECO:0007669"/>
    <property type="project" value="UniProtKB-UniRule"/>
</dbReference>
<evidence type="ECO:0000256" key="9">
    <source>
        <dbReference type="ARBA" id="ARBA00038592"/>
    </source>
</evidence>
<dbReference type="EC" id="3.1.-.-" evidence="10"/>
<organism evidence="12 13">
    <name type="scientific">Skermanella aerolata</name>
    <dbReference type="NCBI Taxonomy" id="393310"/>
    <lineage>
        <taxon>Bacteria</taxon>
        <taxon>Pseudomonadati</taxon>
        <taxon>Pseudomonadota</taxon>
        <taxon>Alphaproteobacteria</taxon>
        <taxon>Rhodospirillales</taxon>
        <taxon>Azospirillaceae</taxon>
        <taxon>Skermanella</taxon>
    </lineage>
</organism>
<comment type="caution">
    <text evidence="12">The sequence shown here is derived from an EMBL/GenBank/DDBJ whole genome shotgun (WGS) entry which is preliminary data.</text>
</comment>
<dbReference type="GO" id="GO:0003677">
    <property type="term" value="F:DNA binding"/>
    <property type="evidence" value="ECO:0007669"/>
    <property type="project" value="UniProtKB-KW"/>
</dbReference>
<evidence type="ECO:0000313" key="13">
    <source>
        <dbReference type="Proteomes" id="UP000321523"/>
    </source>
</evidence>
<dbReference type="InterPro" id="IPR050646">
    <property type="entry name" value="Cas1"/>
</dbReference>
<feature type="binding site" evidence="10">
    <location>
        <position position="152"/>
    </location>
    <ligand>
        <name>Mn(2+)</name>
        <dbReference type="ChEBI" id="CHEBI:29035"/>
    </ligand>
</feature>
<dbReference type="InterPro" id="IPR042206">
    <property type="entry name" value="CRISPR-assoc_Cas1_C"/>
</dbReference>
<comment type="subunit">
    <text evidence="9 10">Homodimer, forms a heterotetramer with a Cas2 homodimer.</text>
</comment>
<evidence type="ECO:0000256" key="2">
    <source>
        <dbReference type="ARBA" id="ARBA00022723"/>
    </source>
</evidence>
<proteinExistence type="inferred from homology"/>
<dbReference type="InterPro" id="IPR002729">
    <property type="entry name" value="CRISPR-assoc_Cas1"/>
</dbReference>
<reference evidence="12 13" key="1">
    <citation type="submission" date="2019-07" db="EMBL/GenBank/DDBJ databases">
        <title>Whole genome shotgun sequence of Skermanella aerolata NBRC 106429.</title>
        <authorList>
            <person name="Hosoyama A."/>
            <person name="Uohara A."/>
            <person name="Ohji S."/>
            <person name="Ichikawa N."/>
        </authorList>
    </citation>
    <scope>NUCLEOTIDE SEQUENCE [LARGE SCALE GENOMIC DNA]</scope>
    <source>
        <strain evidence="12 13">NBRC 106429</strain>
    </source>
</reference>
<feature type="binding site" evidence="10">
    <location>
        <position position="209"/>
    </location>
    <ligand>
        <name>Mn(2+)</name>
        <dbReference type="ChEBI" id="CHEBI:29035"/>
    </ligand>
</feature>
<dbReference type="AlphaFoldDB" id="A0A512DQ11"/>
<feature type="binding site" evidence="10">
    <location>
        <position position="224"/>
    </location>
    <ligand>
        <name>Mn(2+)</name>
        <dbReference type="ChEBI" id="CHEBI:29035"/>
    </ligand>
</feature>
<evidence type="ECO:0000256" key="11">
    <source>
        <dbReference type="SAM" id="MobiDB-lite"/>
    </source>
</evidence>
<sequence length="328" mass="35498">MAEGAAGVVIEIAENGRHLALDRGFMVVKGDGREIGRVPLDDLAVLVCTAHGLTYSNNLLLALLERDCAVVLCGSNFSPAAILWPVDGHHVQAQRMRAQAEMTEASKGRLWQVITRAKIRTQGAVLESLGVPAGAFVELAKKVRSGDPENIEAQAARRYWPLLFGTEFRRDSDHPGTNSLLNYGYAILRGGTARAVASAGLHPTLGLKHSNRGNPMCLVDDLMEPFRPLVDILVHGMVREGRVEVDRDAKRELAGVLVRDMRTEAGVTPLATCLFRLTFSLAQLLLGERKVLDLPLLPLPLDLVVSPTGKEDAHGSQRVSADVDDGDV</sequence>
<keyword evidence="7 10" id="KW-0238">DNA-binding</keyword>
<keyword evidence="1 10" id="KW-0540">Nuclease</keyword>
<evidence type="ECO:0000256" key="1">
    <source>
        <dbReference type="ARBA" id="ARBA00022722"/>
    </source>
</evidence>
<dbReference type="Pfam" id="PF01867">
    <property type="entry name" value="Cas_Cas1"/>
    <property type="match status" value="1"/>
</dbReference>
<keyword evidence="2 10" id="KW-0479">Metal-binding</keyword>
<dbReference type="HAMAP" id="MF_01470">
    <property type="entry name" value="Cas1"/>
    <property type="match status" value="1"/>
</dbReference>
<keyword evidence="13" id="KW-1185">Reference proteome</keyword>
<dbReference type="OrthoDB" id="9803119at2"/>
<dbReference type="InterPro" id="IPR019855">
    <property type="entry name" value="CRISPR-assoc_Cas1_NMENI"/>
</dbReference>
<dbReference type="EMBL" id="BJYZ01000011">
    <property type="protein sequence ID" value="GEO38572.1"/>
    <property type="molecule type" value="Genomic_DNA"/>
</dbReference>
<comment type="function">
    <text evidence="10">CRISPR (clustered regularly interspaced short palindromic repeat), is an adaptive immune system that provides protection against mobile genetic elements (viruses, transposable elements and conjugative plasmids). CRISPR clusters contain spacers, sequences complementary to antecedent mobile elements, and target invading nucleic acids. CRISPR clusters are transcribed and processed into CRISPR RNA (crRNA). Acts as a dsDNA endonuclease. Involved in the integration of spacer DNA into the CRISPR cassette.</text>
</comment>
<keyword evidence="4 10" id="KW-0378">Hydrolase</keyword>
<name>A0A512DQ11_9PROT</name>
<dbReference type="Proteomes" id="UP000321523">
    <property type="component" value="Unassembled WGS sequence"/>
</dbReference>
<evidence type="ECO:0000256" key="5">
    <source>
        <dbReference type="ARBA" id="ARBA00022842"/>
    </source>
</evidence>
<accession>A0A512DQ11</accession>
<keyword evidence="6 10" id="KW-0051">Antiviral defense</keyword>
<feature type="region of interest" description="Disordered" evidence="11">
    <location>
        <begin position="308"/>
        <end position="328"/>
    </location>
</feature>
<dbReference type="GO" id="GO:0046872">
    <property type="term" value="F:metal ion binding"/>
    <property type="evidence" value="ECO:0007669"/>
    <property type="project" value="UniProtKB-UniRule"/>
</dbReference>
<dbReference type="GO" id="GO:0051607">
    <property type="term" value="P:defense response to virus"/>
    <property type="evidence" value="ECO:0007669"/>
    <property type="project" value="UniProtKB-UniRule"/>
</dbReference>
<dbReference type="RefSeq" id="WP_044433230.1">
    <property type="nucleotide sequence ID" value="NZ_BJYZ01000011.1"/>
</dbReference>
<dbReference type="GO" id="GO:0004520">
    <property type="term" value="F:DNA endonuclease activity"/>
    <property type="evidence" value="ECO:0007669"/>
    <property type="project" value="InterPro"/>
</dbReference>
<keyword evidence="8 10" id="KW-0464">Manganese</keyword>
<dbReference type="NCBIfam" id="TIGR03639">
    <property type="entry name" value="cas1_NMENI"/>
    <property type="match status" value="1"/>
</dbReference>
<evidence type="ECO:0000256" key="10">
    <source>
        <dbReference type="HAMAP-Rule" id="MF_01470"/>
    </source>
</evidence>
<dbReference type="PANTHER" id="PTHR34353">
    <property type="entry name" value="CRISPR-ASSOCIATED ENDONUCLEASE CAS1 1"/>
    <property type="match status" value="1"/>
</dbReference>
<gene>
    <name evidence="10 12" type="primary">cas1</name>
    <name evidence="12" type="ORF">SAE02_27200</name>
</gene>
<evidence type="ECO:0000256" key="8">
    <source>
        <dbReference type="ARBA" id="ARBA00023211"/>
    </source>
</evidence>
<keyword evidence="3 10" id="KW-0255">Endonuclease</keyword>
<evidence type="ECO:0000256" key="4">
    <source>
        <dbReference type="ARBA" id="ARBA00022801"/>
    </source>
</evidence>
<comment type="cofactor">
    <cofactor evidence="10">
        <name>Mg(2+)</name>
        <dbReference type="ChEBI" id="CHEBI:18420"/>
    </cofactor>
    <cofactor evidence="10">
        <name>Mn(2+)</name>
        <dbReference type="ChEBI" id="CHEBI:29035"/>
    </cofactor>
</comment>
<evidence type="ECO:0000313" key="12">
    <source>
        <dbReference type="EMBL" id="GEO38572.1"/>
    </source>
</evidence>
<evidence type="ECO:0000256" key="3">
    <source>
        <dbReference type="ARBA" id="ARBA00022759"/>
    </source>
</evidence>
<dbReference type="GO" id="GO:0016787">
    <property type="term" value="F:hydrolase activity"/>
    <property type="evidence" value="ECO:0007669"/>
    <property type="project" value="UniProtKB-KW"/>
</dbReference>
<protein>
    <recommendedName>
        <fullName evidence="10">CRISPR-associated endonuclease Cas1</fullName>
        <ecNumber evidence="10">3.1.-.-</ecNumber>
    </recommendedName>
</protein>